<keyword evidence="1" id="KW-1133">Transmembrane helix</keyword>
<feature type="transmembrane region" description="Helical" evidence="1">
    <location>
        <begin position="27"/>
        <end position="50"/>
    </location>
</feature>
<gene>
    <name evidence="2" type="ORF">UT41_C0001G0002</name>
</gene>
<keyword evidence="1" id="KW-0812">Transmembrane</keyword>
<dbReference type="Proteomes" id="UP000034665">
    <property type="component" value="Unassembled WGS sequence"/>
</dbReference>
<dbReference type="AlphaFoldDB" id="A0A0G0NAF7"/>
<proteinExistence type="predicted"/>
<evidence type="ECO:0000313" key="2">
    <source>
        <dbReference type="EMBL" id="KKR12458.1"/>
    </source>
</evidence>
<accession>A0A0G0NAF7</accession>
<evidence type="ECO:0000313" key="3">
    <source>
        <dbReference type="Proteomes" id="UP000034665"/>
    </source>
</evidence>
<organism evidence="2 3">
    <name type="scientific">Candidatus Wolfebacteria bacterium GW2011_GWC2_39_22</name>
    <dbReference type="NCBI Taxonomy" id="1619013"/>
    <lineage>
        <taxon>Bacteria</taxon>
        <taxon>Candidatus Wolfeibacteriota</taxon>
    </lineage>
</organism>
<name>A0A0G0NAF7_9BACT</name>
<keyword evidence="1" id="KW-0472">Membrane</keyword>
<sequence>MLNDARKSVIYFVVMYRLFNARRMFDNLFFVTHVTCFYYMLLVITTQAYFKKINTDVGVYFFLLRP</sequence>
<reference evidence="2 3" key="1">
    <citation type="journal article" date="2015" name="Nature">
        <title>rRNA introns, odd ribosomes, and small enigmatic genomes across a large radiation of phyla.</title>
        <authorList>
            <person name="Brown C.T."/>
            <person name="Hug L.A."/>
            <person name="Thomas B.C."/>
            <person name="Sharon I."/>
            <person name="Castelle C.J."/>
            <person name="Singh A."/>
            <person name="Wilkins M.J."/>
            <person name="Williams K.H."/>
            <person name="Banfield J.F."/>
        </authorList>
    </citation>
    <scope>NUCLEOTIDE SEQUENCE [LARGE SCALE GENOMIC DNA]</scope>
</reference>
<dbReference type="EMBL" id="LBWR01000001">
    <property type="protein sequence ID" value="KKR12458.1"/>
    <property type="molecule type" value="Genomic_DNA"/>
</dbReference>
<comment type="caution">
    <text evidence="2">The sequence shown here is derived from an EMBL/GenBank/DDBJ whole genome shotgun (WGS) entry which is preliminary data.</text>
</comment>
<protein>
    <submittedName>
        <fullName evidence="2">Uncharacterized protein</fullName>
    </submittedName>
</protein>
<evidence type="ECO:0000256" key="1">
    <source>
        <dbReference type="SAM" id="Phobius"/>
    </source>
</evidence>